<dbReference type="AlphaFoldDB" id="A0A9Q9BT00"/>
<organism evidence="2 3">
    <name type="scientific">Metamycoplasma hyosynoviae</name>
    <dbReference type="NCBI Taxonomy" id="29559"/>
    <lineage>
        <taxon>Bacteria</taxon>
        <taxon>Bacillati</taxon>
        <taxon>Mycoplasmatota</taxon>
        <taxon>Mycoplasmoidales</taxon>
        <taxon>Metamycoplasmataceae</taxon>
        <taxon>Metamycoplasma</taxon>
    </lineage>
</organism>
<keyword evidence="1" id="KW-1133">Transmembrane helix</keyword>
<evidence type="ECO:0000256" key="1">
    <source>
        <dbReference type="SAM" id="Phobius"/>
    </source>
</evidence>
<protein>
    <submittedName>
        <fullName evidence="2">Uncharacterized protein</fullName>
    </submittedName>
</protein>
<name>A0A9Q9BT00_9BACT</name>
<dbReference type="EMBL" id="CP101127">
    <property type="protein sequence ID" value="UTO25833.1"/>
    <property type="molecule type" value="Genomic_DNA"/>
</dbReference>
<evidence type="ECO:0000313" key="3">
    <source>
        <dbReference type="Proteomes" id="UP001059349"/>
    </source>
</evidence>
<feature type="transmembrane region" description="Helical" evidence="1">
    <location>
        <begin position="7"/>
        <end position="30"/>
    </location>
</feature>
<evidence type="ECO:0000313" key="2">
    <source>
        <dbReference type="EMBL" id="UTO25833.1"/>
    </source>
</evidence>
<keyword evidence="1" id="KW-0472">Membrane</keyword>
<dbReference type="RefSeq" id="WP_254735280.1">
    <property type="nucleotide sequence ID" value="NZ_CP101127.1"/>
</dbReference>
<proteinExistence type="predicted"/>
<reference evidence="2" key="1">
    <citation type="submission" date="2022-07" db="EMBL/GenBank/DDBJ databases">
        <title>Complete genome of Mycoplasma hyosynoviae B1.</title>
        <authorList>
            <person name="Spergser J."/>
        </authorList>
    </citation>
    <scope>NUCLEOTIDE SEQUENCE</scope>
    <source>
        <strain evidence="2">B1</strain>
    </source>
</reference>
<keyword evidence="1" id="KW-0812">Transmembrane</keyword>
<dbReference type="GeneID" id="75105467"/>
<sequence>MKKSHKIAPILFGTLLPITIVPSIITIAAIGKRNKSEGFYYNDKYFANSSEFENHVKNEISQAMSYDERTIYYANNINKEFNSEADLNKFLYKNIKSHDVNLLKQNILYENDSNLPLTLDQLNEMDLNNLDYNTRAYLGINNVAYNNEKDAKLSYINSAQIYKFNNKYYANKETIINEIVLDYNRIKSTYSTEDERINEFKRLYNLTDTDYKRFTAPNGSVSDINFQSANNEFNLDLLKQFISNNAKRYIKHNGNIYEVDEFVNNHFAKKDWKGSSIIKVKSTKGDKKYLVDIDKNDEANFYGDYILKSPSDEIRDFKNPSKWSKRKRNENVISSKDSIYKEIVNKFVSNLMMTVNNYLLEKKIKENPSQKEELLNKFHNNFSIFNFLPLIDEAEILKTHLEAFHINDNKHSNLWKKFDEIIKFMKNGKRGTFFNQLNVLYFSGLAYFAKDGASNTLVLLFKKYFKNLISKIDSYLSDALGDLYVDNQEKKLNLVEAYNLDDYSLDLDINNDFFISKLTNSDNVINAIGTINLAATNAMNSSSAMPFSDEDLLRKSSKNYDKLEKLYDKYSLSSKDKSNYIFDDNTGEYIRTEIYQDNNENIASNALQHYNYESAKAMNEYLRENFLNNLKDVDYSKLYTNNALMKNYEFGFNYYKKVAIEFYKNSSSSLSKEKINELKTLNFNNKNDIQILQNEVKNIGKDNLKKYINSKTITYNKLGFDTLLYKAQKTEILNKCASGINGIKGVINTIGSISQLVFSIQSAGLNKTVNIVKSVQGLLSSVLGIFSFIPAVAIASAALDILFTIITQLIGEKTQYDYVYSQTGNPNSHYIWDGGITTSKLWGFITKEDATITKAKLLDPIEFMPEFSTDYYYYNGKKYLDHQLSSIEKELFYNALENNDVDFLKTNNIEYCYSFEQTKNGDKSRYFSNLHNLTTKLLSKVNKKEIMYLEEWYKSATGKINILGRIQNVNSIQDAFVKLKDIVLHDLKAILLMQLPKLNDQKVPIDQINGKNNSDESQLGDLLSLINNLNKDSKYEWLNKLLLFDGNLKDDKDAYVYDINNIKSLEEIFIKKFNVSSKLVSHKMLNENNNEYDKLKEIIKTQIYSILNNENERVYFASFKSAVEHLMQIQYLSITKMVIQENKTYKFKYQDKEFDTIEEVIEYCKKFIKSIEDYTKVKKGK</sequence>
<accession>A0A9Q9BT00</accession>
<gene>
    <name evidence="2" type="ORF">NMG93_03100</name>
</gene>
<dbReference type="Proteomes" id="UP001059349">
    <property type="component" value="Chromosome"/>
</dbReference>